<sequence>MAVVRKKATCQFQQEGIHAYIYDSFGELTSFVQFGGKIRFYCVCPSGKPVLGFSTPGPDARVLRALSDNDENNIYWTDDLTVNAYFRLGDYKCRCQEQLKEEHGFTFRVLYRTLFGSCVSYVSCVKARFKGRSKYSFERIGCRLIGNFNIHLAMYYKLKLLQYILGEQIACLRDLSEESIHNTLNCRMKDGSSSIHIQNLLEKFKCCKSALYRPNDEKWARGKWRAKKKFHGNVKESSVLNLLAAKSNCDAILD</sequence>
<proteinExistence type="predicted"/>
<name>A0A915KL48_ROMCU</name>
<keyword evidence="1" id="KW-1185">Reference proteome</keyword>
<evidence type="ECO:0000313" key="1">
    <source>
        <dbReference type="Proteomes" id="UP000887565"/>
    </source>
</evidence>
<protein>
    <submittedName>
        <fullName evidence="2">Uncharacterized protein</fullName>
    </submittedName>
</protein>
<accession>A0A915KL48</accession>
<organism evidence="1 2">
    <name type="scientific">Romanomermis culicivorax</name>
    <name type="common">Nematode worm</name>
    <dbReference type="NCBI Taxonomy" id="13658"/>
    <lineage>
        <taxon>Eukaryota</taxon>
        <taxon>Metazoa</taxon>
        <taxon>Ecdysozoa</taxon>
        <taxon>Nematoda</taxon>
        <taxon>Enoplea</taxon>
        <taxon>Dorylaimia</taxon>
        <taxon>Mermithida</taxon>
        <taxon>Mermithoidea</taxon>
        <taxon>Mermithidae</taxon>
        <taxon>Romanomermis</taxon>
    </lineage>
</organism>
<dbReference type="AlphaFoldDB" id="A0A915KL48"/>
<dbReference type="WBParaSite" id="nRc.2.0.1.t38753-RA">
    <property type="protein sequence ID" value="nRc.2.0.1.t38753-RA"/>
    <property type="gene ID" value="nRc.2.0.1.g38753"/>
</dbReference>
<reference evidence="2" key="1">
    <citation type="submission" date="2022-11" db="UniProtKB">
        <authorList>
            <consortium name="WormBaseParasite"/>
        </authorList>
    </citation>
    <scope>IDENTIFICATION</scope>
</reference>
<dbReference type="Proteomes" id="UP000887565">
    <property type="component" value="Unplaced"/>
</dbReference>
<evidence type="ECO:0000313" key="2">
    <source>
        <dbReference type="WBParaSite" id="nRc.2.0.1.t38753-RA"/>
    </source>
</evidence>